<evidence type="ECO:0000313" key="7">
    <source>
        <dbReference type="Proteomes" id="UP001220962"/>
    </source>
</evidence>
<dbReference type="InterPro" id="IPR000524">
    <property type="entry name" value="Tscrpt_reg_HTH_GntR"/>
</dbReference>
<evidence type="ECO:0000256" key="3">
    <source>
        <dbReference type="ARBA" id="ARBA00023125"/>
    </source>
</evidence>
<name>A0AAX3N6I3_9BACL</name>
<dbReference type="Pfam" id="PF00392">
    <property type="entry name" value="GntR"/>
    <property type="match status" value="1"/>
</dbReference>
<evidence type="ECO:0000313" key="6">
    <source>
        <dbReference type="EMBL" id="WDH84277.1"/>
    </source>
</evidence>
<dbReference type="PRINTS" id="PR00035">
    <property type="entry name" value="HTHGNTR"/>
</dbReference>
<protein>
    <submittedName>
        <fullName evidence="6">GntR family transcriptional regulator</fullName>
    </submittedName>
</protein>
<feature type="domain" description="HTH gntR-type" evidence="5">
    <location>
        <begin position="3"/>
        <end position="71"/>
    </location>
</feature>
<dbReference type="InterPro" id="IPR046335">
    <property type="entry name" value="LacI/GalR-like_sensor"/>
</dbReference>
<dbReference type="Proteomes" id="UP001220962">
    <property type="component" value="Chromosome"/>
</dbReference>
<sequence>MNQPLYQQIITSLLNEIDTGRLQPGDQVPSEKELTDQYQVSRITAKKALDQLAEEGVIVRIRGKGSYVNVSDALADEDVTGREGKELRRGDRLIGAIFPSYTDGYGLLLQYAVEKTIAELGGSLVIKRSNHSVEEEEAAIDALLDLQVDGIIVFPADSREYNQRLLKMILDEFPVVVVDRNLKGIQACTVHTDNKTAAYKLAAHLLETGHKHIAFISPDPNRTSTLEDRLAGFQQAFLASGTRLCSDYLITDIPSGYSCKSSDTHSGEYRLMKKLLEEHPQITAYVCAEYEIAIILYKLLESMGLRVPEDCSIVCFDCPDDPYDHLNRPRFTHIRQYEEKMGRTAVELLFAQIENKEVPKLTLLGFEFKEGRST</sequence>
<dbReference type="PANTHER" id="PTHR30146">
    <property type="entry name" value="LACI-RELATED TRANSCRIPTIONAL REPRESSOR"/>
    <property type="match status" value="1"/>
</dbReference>
<dbReference type="CDD" id="cd07377">
    <property type="entry name" value="WHTH_GntR"/>
    <property type="match status" value="1"/>
</dbReference>
<dbReference type="SMART" id="SM00345">
    <property type="entry name" value="HTH_GNTR"/>
    <property type="match status" value="1"/>
</dbReference>
<dbReference type="PANTHER" id="PTHR30146:SF95">
    <property type="entry name" value="RIBOSE OPERON REPRESSOR"/>
    <property type="match status" value="1"/>
</dbReference>
<evidence type="ECO:0000259" key="5">
    <source>
        <dbReference type="PROSITE" id="PS50949"/>
    </source>
</evidence>
<dbReference type="EMBL" id="CP118101">
    <property type="protein sequence ID" value="WDH84277.1"/>
    <property type="molecule type" value="Genomic_DNA"/>
</dbReference>
<reference evidence="6" key="1">
    <citation type="submission" date="2023-02" db="EMBL/GenBank/DDBJ databases">
        <title>Pathogen: clinical or host-associated sample.</title>
        <authorList>
            <person name="Hergert J."/>
            <person name="Casey R."/>
            <person name="Wagner J."/>
            <person name="Young E.L."/>
            <person name="Oakeson K.F."/>
        </authorList>
    </citation>
    <scope>NUCLEOTIDE SEQUENCE</scope>
    <source>
        <strain evidence="6">2022CK-00830</strain>
    </source>
</reference>
<dbReference type="SUPFAM" id="SSF53822">
    <property type="entry name" value="Periplasmic binding protein-like I"/>
    <property type="match status" value="1"/>
</dbReference>
<keyword evidence="2" id="KW-0805">Transcription regulation</keyword>
<dbReference type="InterPro" id="IPR036390">
    <property type="entry name" value="WH_DNA-bd_sf"/>
</dbReference>
<dbReference type="GO" id="GO:0000976">
    <property type="term" value="F:transcription cis-regulatory region binding"/>
    <property type="evidence" value="ECO:0007669"/>
    <property type="project" value="TreeGrafter"/>
</dbReference>
<dbReference type="Gene3D" id="3.40.50.2300">
    <property type="match status" value="2"/>
</dbReference>
<evidence type="ECO:0000256" key="1">
    <source>
        <dbReference type="ARBA" id="ARBA00022491"/>
    </source>
</evidence>
<dbReference type="PROSITE" id="PS50949">
    <property type="entry name" value="HTH_GNTR"/>
    <property type="match status" value="1"/>
</dbReference>
<dbReference type="Pfam" id="PF13377">
    <property type="entry name" value="Peripla_BP_3"/>
    <property type="match status" value="1"/>
</dbReference>
<gene>
    <name evidence="6" type="ORF">PUW23_08720</name>
</gene>
<organism evidence="6 7">
    <name type="scientific">Paenibacillus urinalis</name>
    <dbReference type="NCBI Taxonomy" id="521520"/>
    <lineage>
        <taxon>Bacteria</taxon>
        <taxon>Bacillati</taxon>
        <taxon>Bacillota</taxon>
        <taxon>Bacilli</taxon>
        <taxon>Bacillales</taxon>
        <taxon>Paenibacillaceae</taxon>
        <taxon>Paenibacillus</taxon>
    </lineage>
</organism>
<dbReference type="InterPro" id="IPR036388">
    <property type="entry name" value="WH-like_DNA-bd_sf"/>
</dbReference>
<dbReference type="CDD" id="cd06267">
    <property type="entry name" value="PBP1_LacI_sugar_binding-like"/>
    <property type="match status" value="1"/>
</dbReference>
<dbReference type="RefSeq" id="WP_205053514.1">
    <property type="nucleotide sequence ID" value="NZ_CP118101.1"/>
</dbReference>
<keyword evidence="4" id="KW-0804">Transcription</keyword>
<dbReference type="AlphaFoldDB" id="A0AAX3N6I3"/>
<keyword evidence="1" id="KW-0678">Repressor</keyword>
<dbReference type="SUPFAM" id="SSF46785">
    <property type="entry name" value="Winged helix' DNA-binding domain"/>
    <property type="match status" value="1"/>
</dbReference>
<dbReference type="GO" id="GO:0003700">
    <property type="term" value="F:DNA-binding transcription factor activity"/>
    <property type="evidence" value="ECO:0007669"/>
    <property type="project" value="InterPro"/>
</dbReference>
<dbReference type="InterPro" id="IPR028082">
    <property type="entry name" value="Peripla_BP_I"/>
</dbReference>
<dbReference type="FunFam" id="1.10.10.10:FF:000079">
    <property type="entry name" value="GntR family transcriptional regulator"/>
    <property type="match status" value="1"/>
</dbReference>
<dbReference type="Gene3D" id="1.10.10.10">
    <property type="entry name" value="Winged helix-like DNA-binding domain superfamily/Winged helix DNA-binding domain"/>
    <property type="match status" value="1"/>
</dbReference>
<evidence type="ECO:0000256" key="4">
    <source>
        <dbReference type="ARBA" id="ARBA00023163"/>
    </source>
</evidence>
<keyword evidence="3" id="KW-0238">DNA-binding</keyword>
<evidence type="ECO:0000256" key="2">
    <source>
        <dbReference type="ARBA" id="ARBA00023015"/>
    </source>
</evidence>
<proteinExistence type="predicted"/>
<accession>A0AAX3N6I3</accession>